<keyword evidence="4 7" id="KW-0732">Signal</keyword>
<sequence length="1012" mass="107522">MDIRIISLGSIGLALSGLIHAAQFDFGNGTVDGNTGVAANVVITDGAALNTINATVDGISLTLQGMDSGGGTYGSNSQGFGIYSSGTSGATDRRISDGDGETVQFSFDKTVTIQTVRMGSMTNGESFSISFVSGTDPFGGGNYTFTEDGTYGPTEDIPVNIVVEAGTVLEFTTENDLGGGVLWNDMVVAEGVVTPSSDAETLASFPTSTVLENPVAGDSPGVTTIASGNSKGQSFSLAAQTEVTSFVFEITEVTTSGAVQIEVARGLDNLPWLDSTLVHQFTLPADLLSAGDYLQVNLPSPLVLSRGTWTVTLEGVGSTSFSARLSGDDLYPEGSLMRKNGASGNTWDNGTMAGSDLVFAVLGTQQAAATPPAGKPNLVFVLVDDLGWTDIQAGSSGPNVINGNNYGSTYYQTPNVARLAAGGLSFTHCYVQQNCAPTRAAILSGLYPSREGNGVYNVSSLNRGSNGEAYNTPGQNEDVAASHVTIGEALQSAGYVTAHFGKYHAGEHEGGQSTSPENQGYEYNFGGGSQGNPGSFYASGQKFAGNVGIELDRWADDYTQAYLDSVLKAPLANPLNARATDINDPDLILSDFANSNHDANKHLTDAMGDAALSFLDDHRQGEMKDFPFYMQFHFYAVHTPIQPRWDLRKKYNALTGNSYHDGAAYAALVEGMDQTLGRILDYLEDPNGDGDSGDSIANNTLIIFTSDNGGHSGATDNYPLRHVKGSVYEGGIRVPLIVWQPGTVPAGQQSDSLVHAVDFYPTLVEHAGSTLPAGINFDGTSFDAHMADPTTNTRDRETIFYHLPGYMDNRFRPCSVALGRVNGKTYKLIYTYDTNYAPTPGNPESLQVLSSPWELYCLDDNISETNNLMDGSYSNHLLYGGVADTLAAQLRAWIDQGGDDWNIKQITDPNNGNAEVPFLPSDAPDVIVPHEQQFHITGQGVDEGTGNITMTWNSEANFVYQIEASSTMQEGSWQVIEANIVAAGSSTTKNITDPAASVDDIRFYRVKLVAHQ</sequence>
<evidence type="ECO:0000256" key="2">
    <source>
        <dbReference type="ARBA" id="ARBA00008779"/>
    </source>
</evidence>
<evidence type="ECO:0000313" key="10">
    <source>
        <dbReference type="Proteomes" id="UP000184510"/>
    </source>
</evidence>
<comment type="similarity">
    <text evidence="2">Belongs to the sulfatase family.</text>
</comment>
<dbReference type="InterPro" id="IPR000917">
    <property type="entry name" value="Sulfatase_N"/>
</dbReference>
<dbReference type="STRING" id="1123071.SAMN02745181_1128"/>
<feature type="domain" description="Sulfatase N-terminal" evidence="8">
    <location>
        <begin position="376"/>
        <end position="768"/>
    </location>
</feature>
<dbReference type="PANTHER" id="PTHR42693:SF42">
    <property type="entry name" value="ARYLSULFATASE G"/>
    <property type="match status" value="1"/>
</dbReference>
<evidence type="ECO:0000256" key="3">
    <source>
        <dbReference type="ARBA" id="ARBA00022723"/>
    </source>
</evidence>
<dbReference type="OrthoDB" id="9783154at2"/>
<evidence type="ECO:0000256" key="1">
    <source>
        <dbReference type="ARBA" id="ARBA00001913"/>
    </source>
</evidence>
<dbReference type="Gene3D" id="3.40.720.10">
    <property type="entry name" value="Alkaline Phosphatase, subunit A"/>
    <property type="match status" value="1"/>
</dbReference>
<dbReference type="AlphaFoldDB" id="A0A1M6EUS8"/>
<dbReference type="PANTHER" id="PTHR42693">
    <property type="entry name" value="ARYLSULFATASE FAMILY MEMBER"/>
    <property type="match status" value="1"/>
</dbReference>
<evidence type="ECO:0000256" key="5">
    <source>
        <dbReference type="ARBA" id="ARBA00022801"/>
    </source>
</evidence>
<keyword evidence="5" id="KW-0378">Hydrolase</keyword>
<keyword evidence="3" id="KW-0479">Metal-binding</keyword>
<feature type="signal peptide" evidence="7">
    <location>
        <begin position="1"/>
        <end position="21"/>
    </location>
</feature>
<name>A0A1M6EUS8_9BACT</name>
<protein>
    <submittedName>
        <fullName evidence="9">Arylsulfatase A</fullName>
    </submittedName>
</protein>
<evidence type="ECO:0000313" key="9">
    <source>
        <dbReference type="EMBL" id="SHI89139.1"/>
    </source>
</evidence>
<accession>A0A1M6EUS8</accession>
<evidence type="ECO:0000256" key="4">
    <source>
        <dbReference type="ARBA" id="ARBA00022729"/>
    </source>
</evidence>
<dbReference type="Pfam" id="PF00884">
    <property type="entry name" value="Sulfatase"/>
    <property type="match status" value="1"/>
</dbReference>
<reference evidence="9 10" key="1">
    <citation type="submission" date="2016-11" db="EMBL/GenBank/DDBJ databases">
        <authorList>
            <person name="Jaros S."/>
            <person name="Januszkiewicz K."/>
            <person name="Wedrychowicz H."/>
        </authorList>
    </citation>
    <scope>NUCLEOTIDE SEQUENCE [LARGE SCALE GENOMIC DNA]</scope>
    <source>
        <strain evidence="9 10">DSM 18772</strain>
    </source>
</reference>
<evidence type="ECO:0000256" key="6">
    <source>
        <dbReference type="ARBA" id="ARBA00022837"/>
    </source>
</evidence>
<dbReference type="InterPro" id="IPR050738">
    <property type="entry name" value="Sulfatase"/>
</dbReference>
<gene>
    <name evidence="9" type="ORF">SAMN02745181_1128</name>
</gene>
<evidence type="ECO:0000259" key="8">
    <source>
        <dbReference type="Pfam" id="PF00884"/>
    </source>
</evidence>
<dbReference type="EMBL" id="FQYR01000002">
    <property type="protein sequence ID" value="SHI89139.1"/>
    <property type="molecule type" value="Genomic_DNA"/>
</dbReference>
<dbReference type="Proteomes" id="UP000184510">
    <property type="component" value="Unassembled WGS sequence"/>
</dbReference>
<evidence type="ECO:0000256" key="7">
    <source>
        <dbReference type="SAM" id="SignalP"/>
    </source>
</evidence>
<proteinExistence type="inferred from homology"/>
<keyword evidence="10" id="KW-1185">Reference proteome</keyword>
<dbReference type="RefSeq" id="WP_143158477.1">
    <property type="nucleotide sequence ID" value="NZ_FQYR01000002.1"/>
</dbReference>
<dbReference type="SUPFAM" id="SSF53649">
    <property type="entry name" value="Alkaline phosphatase-like"/>
    <property type="match status" value="1"/>
</dbReference>
<dbReference type="GO" id="GO:0046872">
    <property type="term" value="F:metal ion binding"/>
    <property type="evidence" value="ECO:0007669"/>
    <property type="project" value="UniProtKB-KW"/>
</dbReference>
<organism evidence="9 10">
    <name type="scientific">Rubritalea squalenifaciens DSM 18772</name>
    <dbReference type="NCBI Taxonomy" id="1123071"/>
    <lineage>
        <taxon>Bacteria</taxon>
        <taxon>Pseudomonadati</taxon>
        <taxon>Verrucomicrobiota</taxon>
        <taxon>Verrucomicrobiia</taxon>
        <taxon>Verrucomicrobiales</taxon>
        <taxon>Rubritaleaceae</taxon>
        <taxon>Rubritalea</taxon>
    </lineage>
</organism>
<comment type="cofactor">
    <cofactor evidence="1">
        <name>Ca(2+)</name>
        <dbReference type="ChEBI" id="CHEBI:29108"/>
    </cofactor>
</comment>
<dbReference type="InParanoid" id="A0A1M6EUS8"/>
<feature type="chain" id="PRO_5009917211" evidence="7">
    <location>
        <begin position="22"/>
        <end position="1012"/>
    </location>
</feature>
<dbReference type="GO" id="GO:0004065">
    <property type="term" value="F:arylsulfatase activity"/>
    <property type="evidence" value="ECO:0007669"/>
    <property type="project" value="TreeGrafter"/>
</dbReference>
<keyword evidence="6" id="KW-0106">Calcium</keyword>
<dbReference type="CDD" id="cd16144">
    <property type="entry name" value="ARS_like"/>
    <property type="match status" value="1"/>
</dbReference>
<dbReference type="InterPro" id="IPR017850">
    <property type="entry name" value="Alkaline_phosphatase_core_sf"/>
</dbReference>